<evidence type="ECO:0000256" key="1">
    <source>
        <dbReference type="SAM" id="MobiDB-lite"/>
    </source>
</evidence>
<gene>
    <name evidence="2" type="ORF">HMN09_00482900</name>
</gene>
<accession>A0A8H6TIS4</accession>
<organism evidence="2 3">
    <name type="scientific">Mycena chlorophos</name>
    <name type="common">Agaric fungus</name>
    <name type="synonym">Agaricus chlorophos</name>
    <dbReference type="NCBI Taxonomy" id="658473"/>
    <lineage>
        <taxon>Eukaryota</taxon>
        <taxon>Fungi</taxon>
        <taxon>Dikarya</taxon>
        <taxon>Basidiomycota</taxon>
        <taxon>Agaricomycotina</taxon>
        <taxon>Agaricomycetes</taxon>
        <taxon>Agaricomycetidae</taxon>
        <taxon>Agaricales</taxon>
        <taxon>Marasmiineae</taxon>
        <taxon>Mycenaceae</taxon>
        <taxon>Mycena</taxon>
    </lineage>
</organism>
<name>A0A8H6TIS4_MYCCL</name>
<evidence type="ECO:0000313" key="3">
    <source>
        <dbReference type="Proteomes" id="UP000613580"/>
    </source>
</evidence>
<evidence type="ECO:0000313" key="2">
    <source>
        <dbReference type="EMBL" id="KAF7317457.1"/>
    </source>
</evidence>
<comment type="caution">
    <text evidence="2">The sequence shown here is derived from an EMBL/GenBank/DDBJ whole genome shotgun (WGS) entry which is preliminary data.</text>
</comment>
<feature type="region of interest" description="Disordered" evidence="1">
    <location>
        <begin position="223"/>
        <end position="246"/>
    </location>
</feature>
<dbReference type="AlphaFoldDB" id="A0A8H6TIS4"/>
<proteinExistence type="predicted"/>
<keyword evidence="3" id="KW-1185">Reference proteome</keyword>
<sequence>MRYHKCPTPKAQAHLTLDIRRCREKKAKIPLDQSSAFSTVRRTRRLSCRSTKAASPWSSWMPTTPPPPLGLGLLPCFLEDPETQLIHTPVPKACCDASSGEDLAAVDETQTWGEGERRAGGYDSGIRAAGENLRAGEEKRKTKGWCTAGRRSALAPHPFCDTTRAHGYTRTVAPAWTSRPSASSPTTLSYATSREEEAFGDRVAWAFGSPQRWKLVEAACSDGRASGGTGLRDVGQGEEGRRGEWL</sequence>
<dbReference type="EMBL" id="JACAZE010000005">
    <property type="protein sequence ID" value="KAF7317457.1"/>
    <property type="molecule type" value="Genomic_DNA"/>
</dbReference>
<dbReference type="Proteomes" id="UP000613580">
    <property type="component" value="Unassembled WGS sequence"/>
</dbReference>
<protein>
    <submittedName>
        <fullName evidence="2">Uncharacterized protein</fullName>
    </submittedName>
</protein>
<reference evidence="2" key="1">
    <citation type="submission" date="2020-05" db="EMBL/GenBank/DDBJ databases">
        <title>Mycena genomes resolve the evolution of fungal bioluminescence.</title>
        <authorList>
            <person name="Tsai I.J."/>
        </authorList>
    </citation>
    <scope>NUCLEOTIDE SEQUENCE</scope>
    <source>
        <strain evidence="2">110903Hualien_Pintung</strain>
    </source>
</reference>